<reference evidence="8" key="1">
    <citation type="submission" date="2016-11" db="UniProtKB">
        <authorList>
            <consortium name="WormBaseParasite"/>
        </authorList>
    </citation>
    <scope>IDENTIFICATION</scope>
</reference>
<dbReference type="SUPFAM" id="SSF57850">
    <property type="entry name" value="RING/U-box"/>
    <property type="match status" value="1"/>
</dbReference>
<keyword evidence="2 4" id="KW-0863">Zinc-finger</keyword>
<dbReference type="GO" id="GO:0016567">
    <property type="term" value="P:protein ubiquitination"/>
    <property type="evidence" value="ECO:0007669"/>
    <property type="project" value="TreeGrafter"/>
</dbReference>
<evidence type="ECO:0000256" key="1">
    <source>
        <dbReference type="ARBA" id="ARBA00022723"/>
    </source>
</evidence>
<dbReference type="PANTHER" id="PTHR22791">
    <property type="entry name" value="RING-TYPE DOMAIN-CONTAINING PROTEIN"/>
    <property type="match status" value="1"/>
</dbReference>
<name>A0A1I7THF2_9PELO</name>
<evidence type="ECO:0000256" key="3">
    <source>
        <dbReference type="ARBA" id="ARBA00022833"/>
    </source>
</evidence>
<dbReference type="SMART" id="SM00184">
    <property type="entry name" value="RING"/>
    <property type="match status" value="1"/>
</dbReference>
<dbReference type="InterPro" id="IPR051435">
    <property type="entry name" value="RING_finger_E3_ubiq-ligases"/>
</dbReference>
<dbReference type="InterPro" id="IPR017907">
    <property type="entry name" value="Znf_RING_CS"/>
</dbReference>
<feature type="domain" description="RING-type" evidence="6">
    <location>
        <begin position="215"/>
        <end position="259"/>
    </location>
</feature>
<feature type="transmembrane region" description="Helical" evidence="5">
    <location>
        <begin position="105"/>
        <end position="126"/>
    </location>
</feature>
<dbReference type="Proteomes" id="UP000095282">
    <property type="component" value="Unplaced"/>
</dbReference>
<sequence>MNWIDVIRILLIFLLDFLMRLTIVDLALCEVPKSRDNGWEQLLRITKSVCSLSIIVYQTHVLIENGLPQLGTTRRVEIKVLLIAKNLGILGAGVIHLILMSMQEILYPTLSLPILLLQIALFEFVFHKYRKEYRYFIPKQNILADGLLFVLYACFLYIFIDSAPFNHILISCSTVTLWAAIGIRNAIQGEVVFEEYPVATVILEDSELQVIQSECEVCYQGFNETSRVPRILQCGHSVCEQCANRLQAGNRHISCPFCKILTPLDGNMRLPRNYALLHAICN</sequence>
<dbReference type="InterPro" id="IPR013083">
    <property type="entry name" value="Znf_RING/FYVE/PHD"/>
</dbReference>
<keyword evidence="1" id="KW-0479">Metal-binding</keyword>
<dbReference type="STRING" id="1561998.A0A1I7THF2"/>
<dbReference type="GO" id="GO:0008270">
    <property type="term" value="F:zinc ion binding"/>
    <property type="evidence" value="ECO:0007669"/>
    <property type="project" value="UniProtKB-KW"/>
</dbReference>
<feature type="transmembrane region" description="Helical" evidence="5">
    <location>
        <begin position="80"/>
        <end position="99"/>
    </location>
</feature>
<dbReference type="AlphaFoldDB" id="A0A1I7THF2"/>
<dbReference type="WBParaSite" id="Csp11.Scaffold614.g5964.t1">
    <property type="protein sequence ID" value="Csp11.Scaffold614.g5964.t1"/>
    <property type="gene ID" value="Csp11.Scaffold614.g5964"/>
</dbReference>
<dbReference type="Pfam" id="PF14634">
    <property type="entry name" value="zf-RING_5"/>
    <property type="match status" value="1"/>
</dbReference>
<evidence type="ECO:0000256" key="4">
    <source>
        <dbReference type="PROSITE-ProRule" id="PRU00175"/>
    </source>
</evidence>
<dbReference type="InterPro" id="IPR001841">
    <property type="entry name" value="Znf_RING"/>
</dbReference>
<evidence type="ECO:0000313" key="7">
    <source>
        <dbReference type="Proteomes" id="UP000095282"/>
    </source>
</evidence>
<evidence type="ECO:0000313" key="8">
    <source>
        <dbReference type="WBParaSite" id="Csp11.Scaffold614.g5964.t1"/>
    </source>
</evidence>
<keyword evidence="7" id="KW-1185">Reference proteome</keyword>
<accession>A0A1I7THF2</accession>
<dbReference type="GO" id="GO:0061630">
    <property type="term" value="F:ubiquitin protein ligase activity"/>
    <property type="evidence" value="ECO:0007669"/>
    <property type="project" value="TreeGrafter"/>
</dbReference>
<protein>
    <submittedName>
        <fullName evidence="8">RING-type domain-containing protein</fullName>
    </submittedName>
</protein>
<proteinExistence type="predicted"/>
<evidence type="ECO:0000256" key="5">
    <source>
        <dbReference type="SAM" id="Phobius"/>
    </source>
</evidence>
<evidence type="ECO:0000259" key="6">
    <source>
        <dbReference type="PROSITE" id="PS50089"/>
    </source>
</evidence>
<keyword evidence="5" id="KW-0812">Transmembrane</keyword>
<evidence type="ECO:0000256" key="2">
    <source>
        <dbReference type="ARBA" id="ARBA00022771"/>
    </source>
</evidence>
<dbReference type="PANTHER" id="PTHR22791:SF6">
    <property type="entry name" value="RING-TYPE DOMAIN-CONTAINING PROTEIN"/>
    <property type="match status" value="1"/>
</dbReference>
<dbReference type="PROSITE" id="PS50089">
    <property type="entry name" value="ZF_RING_2"/>
    <property type="match status" value="1"/>
</dbReference>
<keyword evidence="3" id="KW-0862">Zinc</keyword>
<dbReference type="PROSITE" id="PS00518">
    <property type="entry name" value="ZF_RING_1"/>
    <property type="match status" value="1"/>
</dbReference>
<keyword evidence="5" id="KW-1133">Transmembrane helix</keyword>
<keyword evidence="5" id="KW-0472">Membrane</keyword>
<dbReference type="Gene3D" id="3.30.40.10">
    <property type="entry name" value="Zinc/RING finger domain, C3HC4 (zinc finger)"/>
    <property type="match status" value="1"/>
</dbReference>
<feature type="transmembrane region" description="Helical" evidence="5">
    <location>
        <begin position="142"/>
        <end position="160"/>
    </location>
</feature>
<dbReference type="eggNOG" id="KOG4185">
    <property type="taxonomic scope" value="Eukaryota"/>
</dbReference>
<organism evidence="7 8">
    <name type="scientific">Caenorhabditis tropicalis</name>
    <dbReference type="NCBI Taxonomy" id="1561998"/>
    <lineage>
        <taxon>Eukaryota</taxon>
        <taxon>Metazoa</taxon>
        <taxon>Ecdysozoa</taxon>
        <taxon>Nematoda</taxon>
        <taxon>Chromadorea</taxon>
        <taxon>Rhabditida</taxon>
        <taxon>Rhabditina</taxon>
        <taxon>Rhabditomorpha</taxon>
        <taxon>Rhabditoidea</taxon>
        <taxon>Rhabditidae</taxon>
        <taxon>Peloderinae</taxon>
        <taxon>Caenorhabditis</taxon>
    </lineage>
</organism>